<dbReference type="AlphaFoldDB" id="A0A2D2DQF6"/>
<dbReference type="Gene3D" id="1.20.1660.10">
    <property type="entry name" value="Hypothetical protein (EF3068)"/>
    <property type="match status" value="1"/>
</dbReference>
<dbReference type="OrthoDB" id="9775346at2"/>
<proteinExistence type="predicted"/>
<reference evidence="1" key="1">
    <citation type="submission" date="2017-10" db="EMBL/GenBank/DDBJ databases">
        <title>Massilia psychrophilum sp. nov., a novel purple-pigmented bacterium isolated from Tianshan glacier, Xinjiang Municipality, China.</title>
        <authorList>
            <person name="Wang H."/>
        </authorList>
    </citation>
    <scope>NUCLEOTIDE SEQUENCE [LARGE SCALE GENOMIC DNA]</scope>
    <source>
        <strain evidence="1">B2</strain>
    </source>
</reference>
<dbReference type="PANTHER" id="PTHR34070">
    <property type="entry name" value="ARMADILLO-TYPE FOLD"/>
    <property type="match status" value="1"/>
</dbReference>
<evidence type="ECO:0000313" key="2">
    <source>
        <dbReference type="Proteomes" id="UP000229897"/>
    </source>
</evidence>
<organism evidence="1 2">
    <name type="scientific">Massilia violaceinigra</name>
    <dbReference type="NCBI Taxonomy" id="2045208"/>
    <lineage>
        <taxon>Bacteria</taxon>
        <taxon>Pseudomonadati</taxon>
        <taxon>Pseudomonadota</taxon>
        <taxon>Betaproteobacteria</taxon>
        <taxon>Burkholderiales</taxon>
        <taxon>Oxalobacteraceae</taxon>
        <taxon>Telluria group</taxon>
        <taxon>Massilia</taxon>
    </lineage>
</organism>
<dbReference type="CDD" id="cd07064">
    <property type="entry name" value="AlkD_like_1"/>
    <property type="match status" value="1"/>
</dbReference>
<dbReference type="KEGG" id="mass:CR152_23860"/>
<dbReference type="InterPro" id="IPR016024">
    <property type="entry name" value="ARM-type_fold"/>
</dbReference>
<gene>
    <name evidence="1" type="ORF">CR152_23860</name>
</gene>
<dbReference type="EMBL" id="CP024608">
    <property type="protein sequence ID" value="ATQ77214.1"/>
    <property type="molecule type" value="Genomic_DNA"/>
</dbReference>
<dbReference type="PANTHER" id="PTHR34070:SF1">
    <property type="entry name" value="DNA ALKYLATION REPAIR PROTEIN"/>
    <property type="match status" value="1"/>
</dbReference>
<dbReference type="Pfam" id="PF08713">
    <property type="entry name" value="DNA_alkylation"/>
    <property type="match status" value="1"/>
</dbReference>
<accession>A0A2D2DQF6</accession>
<dbReference type="RefSeq" id="WP_099879184.1">
    <property type="nucleotide sequence ID" value="NZ_CP024608.1"/>
</dbReference>
<dbReference type="SUPFAM" id="SSF48371">
    <property type="entry name" value="ARM repeat"/>
    <property type="match status" value="1"/>
</dbReference>
<sequence>MSIAEEVKKLLAPLADPARAAGMSAYMREQFAFYGIPTPARRAALKPLVRALKGVDAGVLLGAAGALWQEPQRECQYAAIDLLAAHVKQFDGRHIEALLALARQASWWDTVDALAVVIGTVVRADRLLRQALMDEAVRHADLWTRRVAMLHQLGWRADTDMGRLFGYAERLAHEEDFFIRKAIGWGLRDYARHDPNAVRDFLLAQGDSLSALTRREAGKHLDKQK</sequence>
<protein>
    <submittedName>
        <fullName evidence="1">DNA alkylation repair protein</fullName>
    </submittedName>
</protein>
<dbReference type="Gene3D" id="1.25.40.290">
    <property type="entry name" value="ARM repeat domains"/>
    <property type="match status" value="1"/>
</dbReference>
<evidence type="ECO:0000313" key="1">
    <source>
        <dbReference type="EMBL" id="ATQ77214.1"/>
    </source>
</evidence>
<keyword evidence="2" id="KW-1185">Reference proteome</keyword>
<name>A0A2D2DQF6_9BURK</name>
<dbReference type="Proteomes" id="UP000229897">
    <property type="component" value="Chromosome"/>
</dbReference>
<dbReference type="InterPro" id="IPR014825">
    <property type="entry name" value="DNA_alkylation"/>
</dbReference>